<dbReference type="OrthoDB" id="1844152at2759"/>
<dbReference type="PANTHER" id="PTHR46206">
    <property type="entry name" value="CYTOCHROME P450"/>
    <property type="match status" value="1"/>
</dbReference>
<dbReference type="InterPro" id="IPR002403">
    <property type="entry name" value="Cyt_P450_E_grp-IV"/>
</dbReference>
<dbReference type="EMBL" id="ML993978">
    <property type="protein sequence ID" value="KAF2201396.1"/>
    <property type="molecule type" value="Genomic_DNA"/>
</dbReference>
<feature type="transmembrane region" description="Helical" evidence="8">
    <location>
        <begin position="309"/>
        <end position="328"/>
    </location>
</feature>
<keyword evidence="8" id="KW-0472">Membrane</keyword>
<keyword evidence="6 7" id="KW-0408">Iron</keyword>
<dbReference type="PRINTS" id="PR00465">
    <property type="entry name" value="EP450IV"/>
</dbReference>
<keyword evidence="4 7" id="KW-0479">Metal-binding</keyword>
<keyword evidence="8" id="KW-0812">Transmembrane</keyword>
<evidence type="ECO:0000256" key="1">
    <source>
        <dbReference type="ARBA" id="ARBA00001971"/>
    </source>
</evidence>
<dbReference type="AlphaFoldDB" id="A0A9P4MSE9"/>
<gene>
    <name evidence="9" type="ORF">GQ43DRAFT_415943</name>
</gene>
<dbReference type="Proteomes" id="UP000799536">
    <property type="component" value="Unassembled WGS sequence"/>
</dbReference>
<feature type="binding site" description="axial binding residue" evidence="7">
    <location>
        <position position="462"/>
    </location>
    <ligand>
        <name>heme</name>
        <dbReference type="ChEBI" id="CHEBI:30413"/>
    </ligand>
    <ligandPart>
        <name>Fe</name>
        <dbReference type="ChEBI" id="CHEBI:18248"/>
    </ligandPart>
</feature>
<keyword evidence="10" id="KW-1185">Reference proteome</keyword>
<keyword evidence="7" id="KW-0349">Heme</keyword>
<evidence type="ECO:0000313" key="10">
    <source>
        <dbReference type="Proteomes" id="UP000799536"/>
    </source>
</evidence>
<reference evidence="9" key="1">
    <citation type="journal article" date="2020" name="Stud. Mycol.">
        <title>101 Dothideomycetes genomes: a test case for predicting lifestyles and emergence of pathogens.</title>
        <authorList>
            <person name="Haridas S."/>
            <person name="Albert R."/>
            <person name="Binder M."/>
            <person name="Bloem J."/>
            <person name="Labutti K."/>
            <person name="Salamov A."/>
            <person name="Andreopoulos B."/>
            <person name="Baker S."/>
            <person name="Barry K."/>
            <person name="Bills G."/>
            <person name="Bluhm B."/>
            <person name="Cannon C."/>
            <person name="Castanera R."/>
            <person name="Culley D."/>
            <person name="Daum C."/>
            <person name="Ezra D."/>
            <person name="Gonzalez J."/>
            <person name="Henrissat B."/>
            <person name="Kuo A."/>
            <person name="Liang C."/>
            <person name="Lipzen A."/>
            <person name="Lutzoni F."/>
            <person name="Magnuson J."/>
            <person name="Mondo S."/>
            <person name="Nolan M."/>
            <person name="Ohm R."/>
            <person name="Pangilinan J."/>
            <person name="Park H.-J."/>
            <person name="Ramirez L."/>
            <person name="Alfaro M."/>
            <person name="Sun H."/>
            <person name="Tritt A."/>
            <person name="Yoshinaga Y."/>
            <person name="Zwiers L.-H."/>
            <person name="Turgeon B."/>
            <person name="Goodwin S."/>
            <person name="Spatafora J."/>
            <person name="Crous P."/>
            <person name="Grigoriev I."/>
        </authorList>
    </citation>
    <scope>NUCLEOTIDE SEQUENCE</scope>
    <source>
        <strain evidence="9">ATCC 74209</strain>
    </source>
</reference>
<dbReference type="GO" id="GO:0004497">
    <property type="term" value="F:monooxygenase activity"/>
    <property type="evidence" value="ECO:0007669"/>
    <property type="project" value="UniProtKB-KW"/>
</dbReference>
<comment type="similarity">
    <text evidence="3">Belongs to the cytochrome P450 family.</text>
</comment>
<evidence type="ECO:0000256" key="5">
    <source>
        <dbReference type="ARBA" id="ARBA00023002"/>
    </source>
</evidence>
<evidence type="ECO:0000256" key="6">
    <source>
        <dbReference type="ARBA" id="ARBA00023004"/>
    </source>
</evidence>
<keyword evidence="8" id="KW-1133">Transmembrane helix</keyword>
<dbReference type="GO" id="GO:0016705">
    <property type="term" value="F:oxidoreductase activity, acting on paired donors, with incorporation or reduction of molecular oxygen"/>
    <property type="evidence" value="ECO:0007669"/>
    <property type="project" value="InterPro"/>
</dbReference>
<protein>
    <submittedName>
        <fullName evidence="9">Cytochrome P450 monooxygenase-like protein</fullName>
    </submittedName>
</protein>
<comment type="pathway">
    <text evidence="2">Mycotoxin biosynthesis.</text>
</comment>
<accession>A0A9P4MSE9</accession>
<name>A0A9P4MSE9_9PLEO</name>
<evidence type="ECO:0000256" key="8">
    <source>
        <dbReference type="SAM" id="Phobius"/>
    </source>
</evidence>
<dbReference type="SUPFAM" id="SSF48264">
    <property type="entry name" value="Cytochrome P450"/>
    <property type="match status" value="1"/>
</dbReference>
<dbReference type="Pfam" id="PF00067">
    <property type="entry name" value="p450"/>
    <property type="match status" value="1"/>
</dbReference>
<dbReference type="CDD" id="cd11041">
    <property type="entry name" value="CYP503A1-like"/>
    <property type="match status" value="1"/>
</dbReference>
<sequence>MDSLSKIHELSFSTGGIFAVVLVCISILTRLARPGKRYNKAKVVRVSKTTLQSWLTWDTPPYLSLGKYIKEGYYSINKPLGKPFAIPMCGMENTILPPKYLSVLKGEDRKDLSLCQGFEDMFNMTVTTGKAGRHDIVEIDVVATYINPRLSQLLPHMLSQTDYAFDLVVGDKPEWKKFNTADLCFDLVFAETARVLVGEELCRNPAYIKAIINYSKSFLMSGFMWPIRPPNWGPIRDFFYWLFTWGLRRDVNRVFEFLIPLINRRLQELETSKKSEGGKEEHIDLIQGLLQMKIPEAAERTPLRHAHRVIHLSFAASAVSSALMMHTFHQMLMTPEHIPALREEITNALKENGGWTEKALLEMRLLDSTIRELLRLNPPSVFVGQRTIMSPTYRFDDTLTLPAKTRIAFPVMEIHTDQDNYPEPMRFNPYRFIGSGPGAEGAKAASRITEDYLAFGYGKQACPGRFLAIRQMKLILAKLFLNYEFQWAGGPTKAPKKLNRQIVEGQIFPDMSTKVEIRKRLT</sequence>
<dbReference type="InterPro" id="IPR001128">
    <property type="entry name" value="Cyt_P450"/>
</dbReference>
<keyword evidence="9" id="KW-0503">Monooxygenase</keyword>
<comment type="caution">
    <text evidence="9">The sequence shown here is derived from an EMBL/GenBank/DDBJ whole genome shotgun (WGS) entry which is preliminary data.</text>
</comment>
<dbReference type="GO" id="GO:0020037">
    <property type="term" value="F:heme binding"/>
    <property type="evidence" value="ECO:0007669"/>
    <property type="project" value="InterPro"/>
</dbReference>
<evidence type="ECO:0000256" key="2">
    <source>
        <dbReference type="ARBA" id="ARBA00004685"/>
    </source>
</evidence>
<organism evidence="9 10">
    <name type="scientific">Delitschia confertaspora ATCC 74209</name>
    <dbReference type="NCBI Taxonomy" id="1513339"/>
    <lineage>
        <taxon>Eukaryota</taxon>
        <taxon>Fungi</taxon>
        <taxon>Dikarya</taxon>
        <taxon>Ascomycota</taxon>
        <taxon>Pezizomycotina</taxon>
        <taxon>Dothideomycetes</taxon>
        <taxon>Pleosporomycetidae</taxon>
        <taxon>Pleosporales</taxon>
        <taxon>Delitschiaceae</taxon>
        <taxon>Delitschia</taxon>
    </lineage>
</organism>
<evidence type="ECO:0000256" key="7">
    <source>
        <dbReference type="PIRSR" id="PIRSR602403-1"/>
    </source>
</evidence>
<comment type="cofactor">
    <cofactor evidence="1 7">
        <name>heme</name>
        <dbReference type="ChEBI" id="CHEBI:30413"/>
    </cofactor>
</comment>
<keyword evidence="5" id="KW-0560">Oxidoreductase</keyword>
<dbReference type="Gene3D" id="1.10.630.10">
    <property type="entry name" value="Cytochrome P450"/>
    <property type="match status" value="1"/>
</dbReference>
<evidence type="ECO:0000256" key="4">
    <source>
        <dbReference type="ARBA" id="ARBA00022723"/>
    </source>
</evidence>
<dbReference type="InterPro" id="IPR036396">
    <property type="entry name" value="Cyt_P450_sf"/>
</dbReference>
<feature type="transmembrane region" description="Helical" evidence="8">
    <location>
        <begin position="12"/>
        <end position="32"/>
    </location>
</feature>
<evidence type="ECO:0000256" key="3">
    <source>
        <dbReference type="ARBA" id="ARBA00010617"/>
    </source>
</evidence>
<dbReference type="GO" id="GO:0005506">
    <property type="term" value="F:iron ion binding"/>
    <property type="evidence" value="ECO:0007669"/>
    <property type="project" value="InterPro"/>
</dbReference>
<proteinExistence type="inferred from homology"/>
<evidence type="ECO:0000313" key="9">
    <source>
        <dbReference type="EMBL" id="KAF2201396.1"/>
    </source>
</evidence>